<gene>
    <name evidence="11" type="ORF">DSTB1V02_LOCUS11498</name>
</gene>
<reference evidence="11" key="1">
    <citation type="submission" date="2020-11" db="EMBL/GenBank/DDBJ databases">
        <authorList>
            <person name="Tran Van P."/>
        </authorList>
    </citation>
    <scope>NUCLEOTIDE SEQUENCE</scope>
</reference>
<keyword evidence="4" id="KW-0812">Transmembrane</keyword>
<keyword evidence="6" id="KW-1133">Transmembrane helix</keyword>
<keyword evidence="9" id="KW-0325">Glycoprotein</keyword>
<organism evidence="11">
    <name type="scientific">Darwinula stevensoni</name>
    <dbReference type="NCBI Taxonomy" id="69355"/>
    <lineage>
        <taxon>Eukaryota</taxon>
        <taxon>Metazoa</taxon>
        <taxon>Ecdysozoa</taxon>
        <taxon>Arthropoda</taxon>
        <taxon>Crustacea</taxon>
        <taxon>Oligostraca</taxon>
        <taxon>Ostracoda</taxon>
        <taxon>Podocopa</taxon>
        <taxon>Podocopida</taxon>
        <taxon>Darwinulocopina</taxon>
        <taxon>Darwinuloidea</taxon>
        <taxon>Darwinulidae</taxon>
        <taxon>Darwinula</taxon>
    </lineage>
</organism>
<evidence type="ECO:0000256" key="3">
    <source>
        <dbReference type="ARBA" id="ARBA00022679"/>
    </source>
</evidence>
<keyword evidence="5" id="KW-0735">Signal-anchor</keyword>
<dbReference type="OrthoDB" id="10019582at2759"/>
<evidence type="ECO:0000256" key="8">
    <source>
        <dbReference type="ARBA" id="ARBA00023136"/>
    </source>
</evidence>
<accession>A0A7R9ACV2</accession>
<dbReference type="Gene3D" id="3.40.50.300">
    <property type="entry name" value="P-loop containing nucleotide triphosphate hydrolases"/>
    <property type="match status" value="1"/>
</dbReference>
<evidence type="ECO:0000256" key="5">
    <source>
        <dbReference type="ARBA" id="ARBA00022968"/>
    </source>
</evidence>
<dbReference type="InterPro" id="IPR027417">
    <property type="entry name" value="P-loop_NTPase"/>
</dbReference>
<dbReference type="GO" id="GO:0000139">
    <property type="term" value="C:Golgi membrane"/>
    <property type="evidence" value="ECO:0007669"/>
    <property type="project" value="UniProtKB-SubCell"/>
</dbReference>
<evidence type="ECO:0000256" key="10">
    <source>
        <dbReference type="SAM" id="MobiDB-lite"/>
    </source>
</evidence>
<evidence type="ECO:0008006" key="13">
    <source>
        <dbReference type="Google" id="ProtNLM"/>
    </source>
</evidence>
<comment type="subcellular location">
    <subcellularLocation>
        <location evidence="1">Golgi apparatus membrane</location>
        <topology evidence="1">Single-pass type II membrane protein</topology>
    </subcellularLocation>
</comment>
<keyword evidence="12" id="KW-1185">Reference proteome</keyword>
<dbReference type="PANTHER" id="PTHR12129:SF20">
    <property type="entry name" value="HEPARAN SULFATE 2-O-SULFOTRANSFERASE PIPE"/>
    <property type="match status" value="1"/>
</dbReference>
<proteinExistence type="inferred from homology"/>
<comment type="similarity">
    <text evidence="2">Belongs to the sulfotransferase 3 family.</text>
</comment>
<evidence type="ECO:0000313" key="11">
    <source>
        <dbReference type="EMBL" id="CAD7251736.1"/>
    </source>
</evidence>
<keyword evidence="3" id="KW-0808">Transferase</keyword>
<evidence type="ECO:0000256" key="7">
    <source>
        <dbReference type="ARBA" id="ARBA00023034"/>
    </source>
</evidence>
<dbReference type="Proteomes" id="UP000677054">
    <property type="component" value="Unassembled WGS sequence"/>
</dbReference>
<sequence length="386" mass="43635">MEEASWGPREVGRASPPPPAGSAWTARRVLVGLASERRGRGGLHAGFLLLAGGFLSTIVAAELGKLEAPQVKLAEALVLPPIPPPKLRLPKRALKLEEVNKTREATRDVLVFTGVPLAASGPMAKIMEGLSLIRGFEFIEAGVSNEEDDAEKQEVFEMLRATIGDFSAVAISGLPYHDLHSQVAGKDKFIFVSMVRDPVERIISWYYTARSPWFFIDQFKQNPADGMPDIDWALTDFETCMEEKETDCQWIPGTLDVYSGRPRQTSYFCNMNYDAHCKPFNGPYASQVAKKNVNQHFAVVGVVEDFEMTLEVLEKFIPRFFQGARAYYAEHKRQLDKAYRNWYKSPVADKYKAMVAKNLTEEIKFYEYCRMRLYRQYQALQVHGLA</sequence>
<dbReference type="AlphaFoldDB" id="A0A7R9ACV2"/>
<dbReference type="EMBL" id="CAJPEV010003779">
    <property type="protein sequence ID" value="CAG0900520.1"/>
    <property type="molecule type" value="Genomic_DNA"/>
</dbReference>
<keyword evidence="8" id="KW-0472">Membrane</keyword>
<feature type="region of interest" description="Disordered" evidence="10">
    <location>
        <begin position="1"/>
        <end position="21"/>
    </location>
</feature>
<dbReference type="PANTHER" id="PTHR12129">
    <property type="entry name" value="HEPARAN SULFATE 2-O-SULFOTRANSFERASE"/>
    <property type="match status" value="1"/>
</dbReference>
<dbReference type="GO" id="GO:0008146">
    <property type="term" value="F:sulfotransferase activity"/>
    <property type="evidence" value="ECO:0007669"/>
    <property type="project" value="InterPro"/>
</dbReference>
<evidence type="ECO:0000313" key="12">
    <source>
        <dbReference type="Proteomes" id="UP000677054"/>
    </source>
</evidence>
<name>A0A7R9ACV2_9CRUS</name>
<evidence type="ECO:0000256" key="4">
    <source>
        <dbReference type="ARBA" id="ARBA00022692"/>
    </source>
</evidence>
<dbReference type="Pfam" id="PF03567">
    <property type="entry name" value="Sulfotransfer_2"/>
    <property type="match status" value="1"/>
</dbReference>
<evidence type="ECO:0000256" key="6">
    <source>
        <dbReference type="ARBA" id="ARBA00022989"/>
    </source>
</evidence>
<dbReference type="SUPFAM" id="SSF52540">
    <property type="entry name" value="P-loop containing nucleoside triphosphate hydrolases"/>
    <property type="match status" value="1"/>
</dbReference>
<protein>
    <recommendedName>
        <fullName evidence="13">Sulfotransferase</fullName>
    </recommendedName>
</protein>
<keyword evidence="7" id="KW-0333">Golgi apparatus</keyword>
<dbReference type="InterPro" id="IPR005331">
    <property type="entry name" value="Sulfotransferase"/>
</dbReference>
<evidence type="ECO:0000256" key="1">
    <source>
        <dbReference type="ARBA" id="ARBA00004323"/>
    </source>
</evidence>
<evidence type="ECO:0000256" key="2">
    <source>
        <dbReference type="ARBA" id="ARBA00010569"/>
    </source>
</evidence>
<evidence type="ECO:0000256" key="9">
    <source>
        <dbReference type="ARBA" id="ARBA00023180"/>
    </source>
</evidence>
<dbReference type="InterPro" id="IPR007734">
    <property type="entry name" value="Heparan_SO4_2-O-STrfase"/>
</dbReference>
<dbReference type="EMBL" id="LR903296">
    <property type="protein sequence ID" value="CAD7251736.1"/>
    <property type="molecule type" value="Genomic_DNA"/>
</dbReference>